<proteinExistence type="predicted"/>
<evidence type="ECO:0000313" key="3">
    <source>
        <dbReference type="Proteomes" id="UP001482620"/>
    </source>
</evidence>
<protein>
    <submittedName>
        <fullName evidence="2">Uncharacterized protein</fullName>
    </submittedName>
</protein>
<organism evidence="2 3">
    <name type="scientific">Ilyodon furcidens</name>
    <name type="common">goldbreast splitfin</name>
    <dbReference type="NCBI Taxonomy" id="33524"/>
    <lineage>
        <taxon>Eukaryota</taxon>
        <taxon>Metazoa</taxon>
        <taxon>Chordata</taxon>
        <taxon>Craniata</taxon>
        <taxon>Vertebrata</taxon>
        <taxon>Euteleostomi</taxon>
        <taxon>Actinopterygii</taxon>
        <taxon>Neopterygii</taxon>
        <taxon>Teleostei</taxon>
        <taxon>Neoteleostei</taxon>
        <taxon>Acanthomorphata</taxon>
        <taxon>Ovalentaria</taxon>
        <taxon>Atherinomorphae</taxon>
        <taxon>Cyprinodontiformes</taxon>
        <taxon>Goodeidae</taxon>
        <taxon>Ilyodon</taxon>
    </lineage>
</organism>
<dbReference type="EMBL" id="JAHRIQ010089541">
    <property type="protein sequence ID" value="MEQ2250216.1"/>
    <property type="molecule type" value="Genomic_DNA"/>
</dbReference>
<accession>A0ABV0UYK0</accession>
<evidence type="ECO:0000256" key="1">
    <source>
        <dbReference type="SAM" id="MobiDB-lite"/>
    </source>
</evidence>
<reference evidence="2 3" key="1">
    <citation type="submission" date="2021-06" db="EMBL/GenBank/DDBJ databases">
        <authorList>
            <person name="Palmer J.M."/>
        </authorList>
    </citation>
    <scope>NUCLEOTIDE SEQUENCE [LARGE SCALE GENOMIC DNA]</scope>
    <source>
        <strain evidence="3">if_2019</strain>
        <tissue evidence="2">Muscle</tissue>
    </source>
</reference>
<evidence type="ECO:0000313" key="2">
    <source>
        <dbReference type="EMBL" id="MEQ2250216.1"/>
    </source>
</evidence>
<keyword evidence="3" id="KW-1185">Reference proteome</keyword>
<sequence length="148" mass="17274">MEGEFHRETDDSGVGAETTGWIDLESQLKNMQALVLQTRGKEEGEKMKRKIDKQVREVMKEDGLNFTDKWKLGDWFRKQMNIAKKNTQAAQDKLKEATVWSKGKYRTDKEKCEKEERFWGDMILIYQGGKHTMKQKNPRGGDKKEGSK</sequence>
<comment type="caution">
    <text evidence="2">The sequence shown here is derived from an EMBL/GenBank/DDBJ whole genome shotgun (WGS) entry which is preliminary data.</text>
</comment>
<name>A0ABV0UYK0_9TELE</name>
<feature type="compositionally biased region" description="Basic and acidic residues" evidence="1">
    <location>
        <begin position="139"/>
        <end position="148"/>
    </location>
</feature>
<feature type="region of interest" description="Disordered" evidence="1">
    <location>
        <begin position="129"/>
        <end position="148"/>
    </location>
</feature>
<gene>
    <name evidence="2" type="ORF">ILYODFUR_037603</name>
</gene>
<dbReference type="Proteomes" id="UP001482620">
    <property type="component" value="Unassembled WGS sequence"/>
</dbReference>